<dbReference type="EMBL" id="JAVGVR010000001">
    <property type="protein sequence ID" value="MDQ6595703.1"/>
    <property type="molecule type" value="Genomic_DNA"/>
</dbReference>
<dbReference type="InterPro" id="IPR011657">
    <property type="entry name" value="CNT_C_dom"/>
</dbReference>
<comment type="similarity">
    <text evidence="2">Belongs to the concentrative nucleoside transporter (CNT) (TC 2.A.41) family.</text>
</comment>
<evidence type="ECO:0000256" key="1">
    <source>
        <dbReference type="ARBA" id="ARBA00004651"/>
    </source>
</evidence>
<evidence type="ECO:0000259" key="10">
    <source>
        <dbReference type="Pfam" id="PF07670"/>
    </source>
</evidence>
<feature type="transmembrane region" description="Helical" evidence="7">
    <location>
        <begin position="89"/>
        <end position="110"/>
    </location>
</feature>
<feature type="domain" description="Concentrative nucleoside transporter C-terminal" evidence="9">
    <location>
        <begin position="193"/>
        <end position="389"/>
    </location>
</feature>
<evidence type="ECO:0000256" key="6">
    <source>
        <dbReference type="ARBA" id="ARBA00023136"/>
    </source>
</evidence>
<feature type="domain" description="Nucleoside transporter/FeoB GTPase Gate" evidence="10">
    <location>
        <begin position="90"/>
        <end position="190"/>
    </location>
</feature>
<evidence type="ECO:0000259" key="8">
    <source>
        <dbReference type="Pfam" id="PF01773"/>
    </source>
</evidence>
<feature type="transmembrane region" description="Helical" evidence="7">
    <location>
        <begin position="374"/>
        <end position="392"/>
    </location>
</feature>
<evidence type="ECO:0000256" key="2">
    <source>
        <dbReference type="ARBA" id="ARBA00009033"/>
    </source>
</evidence>
<feature type="transmembrane region" description="Helical" evidence="7">
    <location>
        <begin position="271"/>
        <end position="294"/>
    </location>
</feature>
<evidence type="ECO:0000313" key="11">
    <source>
        <dbReference type="EMBL" id="MDQ6595703.1"/>
    </source>
</evidence>
<evidence type="ECO:0000256" key="4">
    <source>
        <dbReference type="ARBA" id="ARBA00022692"/>
    </source>
</evidence>
<organism evidence="11 12">
    <name type="scientific">Bacillus salipaludis</name>
    <dbReference type="NCBI Taxonomy" id="2547811"/>
    <lineage>
        <taxon>Bacteria</taxon>
        <taxon>Bacillati</taxon>
        <taxon>Bacillota</taxon>
        <taxon>Bacilli</taxon>
        <taxon>Bacillales</taxon>
        <taxon>Bacillaceae</taxon>
        <taxon>Bacillus</taxon>
    </lineage>
</organism>
<comment type="caution">
    <text evidence="11">The sequence shown here is derived from an EMBL/GenBank/DDBJ whole genome shotgun (WGS) entry which is preliminary data.</text>
</comment>
<name>A0AA90QW34_9BACI</name>
<proteinExistence type="inferred from homology"/>
<evidence type="ECO:0000256" key="7">
    <source>
        <dbReference type="SAM" id="Phobius"/>
    </source>
</evidence>
<dbReference type="Pfam" id="PF07662">
    <property type="entry name" value="Nucleos_tra2_C"/>
    <property type="match status" value="1"/>
</dbReference>
<reference evidence="11" key="1">
    <citation type="submission" date="2023-08" db="EMBL/GenBank/DDBJ databases">
        <title>Nitrogen cycling bacteria in agricultural field soils.</title>
        <authorList>
            <person name="Jang J."/>
        </authorList>
    </citation>
    <scope>NUCLEOTIDE SEQUENCE</scope>
    <source>
        <strain evidence="11">PS3-36</strain>
    </source>
</reference>
<dbReference type="InterPro" id="IPR008276">
    <property type="entry name" value="C_nuclsd_transpt"/>
</dbReference>
<protein>
    <submittedName>
        <fullName evidence="11">Nucleoside transporter C-terminal domain-containing protein</fullName>
    </submittedName>
</protein>
<dbReference type="Pfam" id="PF01773">
    <property type="entry name" value="Nucleos_tra2_N"/>
    <property type="match status" value="1"/>
</dbReference>
<dbReference type="PANTHER" id="PTHR10590:SF23">
    <property type="entry name" value="NUPC_NUPG FAMILY NUCLEOSIDE CNT TRANSPORTER"/>
    <property type="match status" value="1"/>
</dbReference>
<evidence type="ECO:0000256" key="3">
    <source>
        <dbReference type="ARBA" id="ARBA00022475"/>
    </source>
</evidence>
<dbReference type="GO" id="GO:0005886">
    <property type="term" value="C:plasma membrane"/>
    <property type="evidence" value="ECO:0007669"/>
    <property type="project" value="UniProtKB-SubCell"/>
</dbReference>
<feature type="domain" description="Concentrative nucleoside transporter N-terminal" evidence="8">
    <location>
        <begin position="8"/>
        <end position="81"/>
    </location>
</feature>
<evidence type="ECO:0000256" key="5">
    <source>
        <dbReference type="ARBA" id="ARBA00022989"/>
    </source>
</evidence>
<dbReference type="Pfam" id="PF07670">
    <property type="entry name" value="Gate"/>
    <property type="match status" value="1"/>
</dbReference>
<evidence type="ECO:0000259" key="9">
    <source>
        <dbReference type="Pfam" id="PF07662"/>
    </source>
</evidence>
<dbReference type="GO" id="GO:0015293">
    <property type="term" value="F:symporter activity"/>
    <property type="evidence" value="ECO:0007669"/>
    <property type="project" value="TreeGrafter"/>
</dbReference>
<comment type="subcellular location">
    <subcellularLocation>
        <location evidence="1">Cell membrane</location>
        <topology evidence="1">Multi-pass membrane protein</topology>
    </subcellularLocation>
</comment>
<keyword evidence="5 7" id="KW-1133">Transmembrane helix</keyword>
<gene>
    <name evidence="11" type="ORF">RCG21_04675</name>
</gene>
<dbReference type="InterPro" id="IPR011642">
    <property type="entry name" value="Gate_dom"/>
</dbReference>
<dbReference type="InterPro" id="IPR002668">
    <property type="entry name" value="CNT_N_dom"/>
</dbReference>
<feature type="transmembrane region" description="Helical" evidence="7">
    <location>
        <begin position="29"/>
        <end position="47"/>
    </location>
</feature>
<dbReference type="Proteomes" id="UP001178888">
    <property type="component" value="Unassembled WGS sequence"/>
</dbReference>
<feature type="transmembrane region" description="Helical" evidence="7">
    <location>
        <begin position="192"/>
        <end position="211"/>
    </location>
</feature>
<keyword evidence="3" id="KW-1003">Cell membrane</keyword>
<feature type="transmembrane region" description="Helical" evidence="7">
    <location>
        <begin position="244"/>
        <end position="264"/>
    </location>
</feature>
<dbReference type="GO" id="GO:0005337">
    <property type="term" value="F:nucleoside transmembrane transporter activity"/>
    <property type="evidence" value="ECO:0007669"/>
    <property type="project" value="InterPro"/>
</dbReference>
<feature type="transmembrane region" description="Helical" evidence="7">
    <location>
        <begin position="333"/>
        <end position="354"/>
    </location>
</feature>
<sequence length="393" mass="42757">MKYVISIIGLLFVFGLALLASKDRKRVRVKPIIIMVVIQILLSWILLNTEIGLIIIRAISTVFSKLLEYANEGVSFVFGGLANKGEAPFFLNVLLPIVFISVLIGIFQYLKILPLIMKGIGLVLSKVNGMGKLESYNAVASMMVGQSEVFITVKKQLGQLPEHRLYTLCASAMSTVSMSIVGAYMNMLQPKFVVTALVLNLFGGFIVTSIINPYRVEPNEDILEIHEEAKQSFFEMLGEYILDGFKVAIIVGAMLIGFVALMAAINNLFQLLFSISFQQILGYIFAPVAFIMGITPSETVRVGGIMATKLVTNEFVAMMDLSKAVKSFDPRTVGILSVFLVSFANFASIGIIAGAVKGLNEKQGNVVARFGLKLLYGATLVSVLSGVIVSIVL</sequence>
<dbReference type="AlphaFoldDB" id="A0AA90QW34"/>
<keyword evidence="12" id="KW-1185">Reference proteome</keyword>
<dbReference type="RefSeq" id="WP_308912914.1">
    <property type="nucleotide sequence ID" value="NZ_JAVGVR010000001.1"/>
</dbReference>
<keyword evidence="6 7" id="KW-0472">Membrane</keyword>
<keyword evidence="4 7" id="KW-0812">Transmembrane</keyword>
<accession>A0AA90QW34</accession>
<dbReference type="PANTHER" id="PTHR10590">
    <property type="entry name" value="SODIUM/NUCLEOSIDE COTRANSPORTER"/>
    <property type="match status" value="1"/>
</dbReference>
<evidence type="ECO:0000313" key="12">
    <source>
        <dbReference type="Proteomes" id="UP001178888"/>
    </source>
</evidence>